<dbReference type="Gene3D" id="3.40.50.300">
    <property type="entry name" value="P-loop containing nucleotide triphosphate hydrolases"/>
    <property type="match status" value="1"/>
</dbReference>
<dbReference type="HOGENOM" id="CLU_018003_3_0_1"/>
<reference evidence="2 3" key="1">
    <citation type="submission" date="2014-04" db="EMBL/GenBank/DDBJ databases">
        <authorList>
            <consortium name="DOE Joint Genome Institute"/>
            <person name="Kuo A."/>
            <person name="Kohler A."/>
            <person name="Costa M.D."/>
            <person name="Nagy L.G."/>
            <person name="Floudas D."/>
            <person name="Copeland A."/>
            <person name="Barry K.W."/>
            <person name="Cichocki N."/>
            <person name="Veneault-Fourrey C."/>
            <person name="LaButti K."/>
            <person name="Lindquist E.A."/>
            <person name="Lipzen A."/>
            <person name="Lundell T."/>
            <person name="Morin E."/>
            <person name="Murat C."/>
            <person name="Sun H."/>
            <person name="Tunlid A."/>
            <person name="Henrissat B."/>
            <person name="Grigoriev I.V."/>
            <person name="Hibbett D.S."/>
            <person name="Martin F."/>
            <person name="Nordberg H.P."/>
            <person name="Cantor M.N."/>
            <person name="Hua S.X."/>
        </authorList>
    </citation>
    <scope>NUCLEOTIDE SEQUENCE [LARGE SCALE GENOMIC DNA]</scope>
    <source>
        <strain evidence="2 3">441</strain>
    </source>
</reference>
<dbReference type="EMBL" id="KN833691">
    <property type="protein sequence ID" value="KIK28811.1"/>
    <property type="molecule type" value="Genomic_DNA"/>
</dbReference>
<accession>A0A0C9ZHP3</accession>
<dbReference type="InterPro" id="IPR027417">
    <property type="entry name" value="P-loop_NTPase"/>
</dbReference>
<protein>
    <recommendedName>
        <fullName evidence="1">G domain-containing protein</fullName>
    </recommendedName>
</protein>
<evidence type="ECO:0000313" key="3">
    <source>
        <dbReference type="Proteomes" id="UP000054018"/>
    </source>
</evidence>
<dbReference type="Pfam" id="PF01926">
    <property type="entry name" value="MMR_HSR1"/>
    <property type="match status" value="1"/>
</dbReference>
<gene>
    <name evidence="2" type="ORF">PISMIDRAFT_673016</name>
</gene>
<feature type="domain" description="G" evidence="1">
    <location>
        <begin position="30"/>
        <end position="95"/>
    </location>
</feature>
<sequence length="224" mass="25329">MPFIQNLQNLGSRFKDAFVAPQVTENDFVIFVVGPTGSGKSWFTRELCKNDQIQVEKGQHPRTKKVQALRCNFKNDPNKIVVVDTPSFHTEVEGFDAEKITTSWIESRFTEKCRGSGILFTHSLARDPTHNDMLMERHLDTFATTFRGGFTAPSLVYVVPTQEPACILLDQKVNQRLSQLESAVTSLNDNCSNKWHASMFTEVFKGQPDAAWNVIQLLLKDMGM</sequence>
<proteinExistence type="predicted"/>
<dbReference type="SUPFAM" id="SSF52540">
    <property type="entry name" value="P-loop containing nucleoside triphosphate hydrolases"/>
    <property type="match status" value="1"/>
</dbReference>
<dbReference type="GO" id="GO:0005525">
    <property type="term" value="F:GTP binding"/>
    <property type="evidence" value="ECO:0007669"/>
    <property type="project" value="InterPro"/>
</dbReference>
<keyword evidence="3" id="KW-1185">Reference proteome</keyword>
<evidence type="ECO:0000259" key="1">
    <source>
        <dbReference type="Pfam" id="PF01926"/>
    </source>
</evidence>
<dbReference type="AlphaFoldDB" id="A0A0C9ZHP3"/>
<name>A0A0C9ZHP3_9AGAM</name>
<organism evidence="2 3">
    <name type="scientific">Pisolithus microcarpus 441</name>
    <dbReference type="NCBI Taxonomy" id="765257"/>
    <lineage>
        <taxon>Eukaryota</taxon>
        <taxon>Fungi</taxon>
        <taxon>Dikarya</taxon>
        <taxon>Basidiomycota</taxon>
        <taxon>Agaricomycotina</taxon>
        <taxon>Agaricomycetes</taxon>
        <taxon>Agaricomycetidae</taxon>
        <taxon>Boletales</taxon>
        <taxon>Sclerodermatineae</taxon>
        <taxon>Pisolithaceae</taxon>
        <taxon>Pisolithus</taxon>
    </lineage>
</organism>
<evidence type="ECO:0000313" key="2">
    <source>
        <dbReference type="EMBL" id="KIK28811.1"/>
    </source>
</evidence>
<reference evidence="3" key="2">
    <citation type="submission" date="2015-01" db="EMBL/GenBank/DDBJ databases">
        <title>Evolutionary Origins and Diversification of the Mycorrhizal Mutualists.</title>
        <authorList>
            <consortium name="DOE Joint Genome Institute"/>
            <consortium name="Mycorrhizal Genomics Consortium"/>
            <person name="Kohler A."/>
            <person name="Kuo A."/>
            <person name="Nagy L.G."/>
            <person name="Floudas D."/>
            <person name="Copeland A."/>
            <person name="Barry K.W."/>
            <person name="Cichocki N."/>
            <person name="Veneault-Fourrey C."/>
            <person name="LaButti K."/>
            <person name="Lindquist E.A."/>
            <person name="Lipzen A."/>
            <person name="Lundell T."/>
            <person name="Morin E."/>
            <person name="Murat C."/>
            <person name="Riley R."/>
            <person name="Ohm R."/>
            <person name="Sun H."/>
            <person name="Tunlid A."/>
            <person name="Henrissat B."/>
            <person name="Grigoriev I.V."/>
            <person name="Hibbett D.S."/>
            <person name="Martin F."/>
        </authorList>
    </citation>
    <scope>NUCLEOTIDE SEQUENCE [LARGE SCALE GENOMIC DNA]</scope>
    <source>
        <strain evidence="3">441</strain>
    </source>
</reference>
<dbReference type="Proteomes" id="UP000054018">
    <property type="component" value="Unassembled WGS sequence"/>
</dbReference>
<dbReference type="OrthoDB" id="2612761at2759"/>
<dbReference type="InterPro" id="IPR006073">
    <property type="entry name" value="GTP-bd"/>
</dbReference>